<feature type="region of interest" description="Disordered" evidence="1">
    <location>
        <begin position="1"/>
        <end position="126"/>
    </location>
</feature>
<gene>
    <name evidence="2" type="ORF">Nepgr_010477</name>
</gene>
<accession>A0AAD3XL45</accession>
<dbReference type="EMBL" id="BSYO01000008">
    <property type="protein sequence ID" value="GMH08637.1"/>
    <property type="molecule type" value="Genomic_DNA"/>
</dbReference>
<proteinExistence type="predicted"/>
<dbReference type="AlphaFoldDB" id="A0AAD3XL45"/>
<evidence type="ECO:0000313" key="2">
    <source>
        <dbReference type="EMBL" id="GMH08637.1"/>
    </source>
</evidence>
<evidence type="ECO:0000313" key="3">
    <source>
        <dbReference type="Proteomes" id="UP001279734"/>
    </source>
</evidence>
<name>A0AAD3XL45_NEPGR</name>
<protein>
    <submittedName>
        <fullName evidence="2">Uncharacterized protein</fullName>
    </submittedName>
</protein>
<sequence>MRTLTHSDLEQESQGESPLKNDGAGQTGSSRVQRVLNCDPHLLEDGQLVGVPPGPSTTSNPSVTRSSRLTARRVPTTLYEAGSSSHAECLPPVLGEKDVETPSGKAPAKKTKGPKKEKPPSPLPHG</sequence>
<dbReference type="Proteomes" id="UP001279734">
    <property type="component" value="Unassembled WGS sequence"/>
</dbReference>
<feature type="compositionally biased region" description="Polar residues" evidence="1">
    <location>
        <begin position="56"/>
        <end position="69"/>
    </location>
</feature>
<reference evidence="2" key="1">
    <citation type="submission" date="2023-05" db="EMBL/GenBank/DDBJ databases">
        <title>Nepenthes gracilis genome sequencing.</title>
        <authorList>
            <person name="Fukushima K."/>
        </authorList>
    </citation>
    <scope>NUCLEOTIDE SEQUENCE</scope>
    <source>
        <strain evidence="2">SING2019-196</strain>
    </source>
</reference>
<comment type="caution">
    <text evidence="2">The sequence shown here is derived from an EMBL/GenBank/DDBJ whole genome shotgun (WGS) entry which is preliminary data.</text>
</comment>
<organism evidence="2 3">
    <name type="scientific">Nepenthes gracilis</name>
    <name type="common">Slender pitcher plant</name>
    <dbReference type="NCBI Taxonomy" id="150966"/>
    <lineage>
        <taxon>Eukaryota</taxon>
        <taxon>Viridiplantae</taxon>
        <taxon>Streptophyta</taxon>
        <taxon>Embryophyta</taxon>
        <taxon>Tracheophyta</taxon>
        <taxon>Spermatophyta</taxon>
        <taxon>Magnoliopsida</taxon>
        <taxon>eudicotyledons</taxon>
        <taxon>Gunneridae</taxon>
        <taxon>Pentapetalae</taxon>
        <taxon>Caryophyllales</taxon>
        <taxon>Nepenthaceae</taxon>
        <taxon>Nepenthes</taxon>
    </lineage>
</organism>
<keyword evidence="3" id="KW-1185">Reference proteome</keyword>
<evidence type="ECO:0000256" key="1">
    <source>
        <dbReference type="SAM" id="MobiDB-lite"/>
    </source>
</evidence>